<evidence type="ECO:0000313" key="3">
    <source>
        <dbReference type="Proteomes" id="UP000324832"/>
    </source>
</evidence>
<dbReference type="Proteomes" id="UP000324832">
    <property type="component" value="Unassembled WGS sequence"/>
</dbReference>
<gene>
    <name evidence="2" type="ORF">LSINAPIS_LOCUS153</name>
</gene>
<evidence type="ECO:0000256" key="1">
    <source>
        <dbReference type="SAM" id="MobiDB-lite"/>
    </source>
</evidence>
<feature type="region of interest" description="Disordered" evidence="1">
    <location>
        <begin position="85"/>
        <end position="114"/>
    </location>
</feature>
<dbReference type="EMBL" id="FZQP02000002">
    <property type="protein sequence ID" value="VVC86304.1"/>
    <property type="molecule type" value="Genomic_DNA"/>
</dbReference>
<keyword evidence="3" id="KW-1185">Reference proteome</keyword>
<accession>A0A5E4PML0</accession>
<name>A0A5E4PML0_9NEOP</name>
<reference evidence="2 3" key="1">
    <citation type="submission" date="2017-07" db="EMBL/GenBank/DDBJ databases">
        <authorList>
            <person name="Talla V."/>
            <person name="Backstrom N."/>
        </authorList>
    </citation>
    <scope>NUCLEOTIDE SEQUENCE [LARGE SCALE GENOMIC DNA]</scope>
</reference>
<proteinExistence type="predicted"/>
<organism evidence="2 3">
    <name type="scientific">Leptidea sinapis</name>
    <dbReference type="NCBI Taxonomy" id="189913"/>
    <lineage>
        <taxon>Eukaryota</taxon>
        <taxon>Metazoa</taxon>
        <taxon>Ecdysozoa</taxon>
        <taxon>Arthropoda</taxon>
        <taxon>Hexapoda</taxon>
        <taxon>Insecta</taxon>
        <taxon>Pterygota</taxon>
        <taxon>Neoptera</taxon>
        <taxon>Endopterygota</taxon>
        <taxon>Lepidoptera</taxon>
        <taxon>Glossata</taxon>
        <taxon>Ditrysia</taxon>
        <taxon>Papilionoidea</taxon>
        <taxon>Pieridae</taxon>
        <taxon>Dismorphiinae</taxon>
        <taxon>Leptidea</taxon>
    </lineage>
</organism>
<dbReference type="AlphaFoldDB" id="A0A5E4PML0"/>
<sequence length="114" mass="12530">MIMSAIGKADTLGIVAAYVDSKSAFNITEESGISTKVSYIHYSNVGRWKPSHSLPNRWEIGDVTANLIRSLHHSQETALPTLEAHSIGPDDQRDYEPLLPSKASFTSRPPLEPL</sequence>
<protein>
    <submittedName>
        <fullName evidence="2">Uncharacterized protein</fullName>
    </submittedName>
</protein>
<evidence type="ECO:0000313" key="2">
    <source>
        <dbReference type="EMBL" id="VVC86304.1"/>
    </source>
</evidence>